<name>A0ABU0E6M7_9FIRM</name>
<organism evidence="1 2">
    <name type="scientific">Breznakia pachnodae</name>
    <dbReference type="NCBI Taxonomy" id="265178"/>
    <lineage>
        <taxon>Bacteria</taxon>
        <taxon>Bacillati</taxon>
        <taxon>Bacillota</taxon>
        <taxon>Erysipelotrichia</taxon>
        <taxon>Erysipelotrichales</taxon>
        <taxon>Erysipelotrichaceae</taxon>
        <taxon>Breznakia</taxon>
    </lineage>
</organism>
<comment type="caution">
    <text evidence="1">The sequence shown here is derived from an EMBL/GenBank/DDBJ whole genome shotgun (WGS) entry which is preliminary data.</text>
</comment>
<sequence>MKKYYFLAIAVNEEYGSEPRIYSSTKKIKKNDYVVIPNYDEEPITAQVTSLISEIDAITKYRYITDVIDVVDMKAYTDKRTAQYKKQVLNDKMQELITQQKNLDTLEKYAGKNPEMARLLEELKALDEPTAEPQDEDPDTE</sequence>
<evidence type="ECO:0000313" key="2">
    <source>
        <dbReference type="Proteomes" id="UP001230220"/>
    </source>
</evidence>
<dbReference type="Proteomes" id="UP001230220">
    <property type="component" value="Unassembled WGS sequence"/>
</dbReference>
<dbReference type="RefSeq" id="WP_307410234.1">
    <property type="nucleotide sequence ID" value="NZ_JAUSUR010000007.1"/>
</dbReference>
<gene>
    <name evidence="1" type="ORF">J2S15_003284</name>
</gene>
<dbReference type="EMBL" id="JAUSUR010000007">
    <property type="protein sequence ID" value="MDQ0362530.1"/>
    <property type="molecule type" value="Genomic_DNA"/>
</dbReference>
<keyword evidence="2" id="KW-1185">Reference proteome</keyword>
<accession>A0ABU0E6M7</accession>
<evidence type="ECO:0000313" key="1">
    <source>
        <dbReference type="EMBL" id="MDQ0362530.1"/>
    </source>
</evidence>
<proteinExistence type="predicted"/>
<reference evidence="1 2" key="1">
    <citation type="submission" date="2023-07" db="EMBL/GenBank/DDBJ databases">
        <title>Genomic Encyclopedia of Type Strains, Phase IV (KMG-IV): sequencing the most valuable type-strain genomes for metagenomic binning, comparative biology and taxonomic classification.</title>
        <authorList>
            <person name="Goeker M."/>
        </authorList>
    </citation>
    <scope>NUCLEOTIDE SEQUENCE [LARGE SCALE GENOMIC DNA]</scope>
    <source>
        <strain evidence="1 2">DSM 16784</strain>
    </source>
</reference>
<protein>
    <recommendedName>
        <fullName evidence="3">CarD-like/TRCF RNAP-interacting domain-containing protein</fullName>
    </recommendedName>
</protein>
<evidence type="ECO:0008006" key="3">
    <source>
        <dbReference type="Google" id="ProtNLM"/>
    </source>
</evidence>